<protein>
    <submittedName>
        <fullName evidence="2">Uncharacterized protein</fullName>
    </submittedName>
</protein>
<dbReference type="Proteomes" id="UP000717328">
    <property type="component" value="Unassembled WGS sequence"/>
</dbReference>
<keyword evidence="3" id="KW-1185">Reference proteome</keyword>
<proteinExistence type="predicted"/>
<accession>A0A9P7KI68</accession>
<dbReference type="OrthoDB" id="3261690at2759"/>
<evidence type="ECO:0000256" key="1">
    <source>
        <dbReference type="SAM" id="MobiDB-lite"/>
    </source>
</evidence>
<evidence type="ECO:0000313" key="3">
    <source>
        <dbReference type="Proteomes" id="UP000717328"/>
    </source>
</evidence>
<reference evidence="2" key="1">
    <citation type="submission" date="2021-02" db="EMBL/GenBank/DDBJ databases">
        <authorList>
            <person name="Nieuwenhuis M."/>
            <person name="Van De Peppel L.J.J."/>
        </authorList>
    </citation>
    <scope>NUCLEOTIDE SEQUENCE</scope>
    <source>
        <strain evidence="2">D49</strain>
    </source>
</reference>
<organism evidence="2 3">
    <name type="scientific">Sphagnurus paluster</name>
    <dbReference type="NCBI Taxonomy" id="117069"/>
    <lineage>
        <taxon>Eukaryota</taxon>
        <taxon>Fungi</taxon>
        <taxon>Dikarya</taxon>
        <taxon>Basidiomycota</taxon>
        <taxon>Agaricomycotina</taxon>
        <taxon>Agaricomycetes</taxon>
        <taxon>Agaricomycetidae</taxon>
        <taxon>Agaricales</taxon>
        <taxon>Tricholomatineae</taxon>
        <taxon>Lyophyllaceae</taxon>
        <taxon>Sphagnurus</taxon>
    </lineage>
</organism>
<feature type="region of interest" description="Disordered" evidence="1">
    <location>
        <begin position="248"/>
        <end position="281"/>
    </location>
</feature>
<comment type="caution">
    <text evidence="2">The sequence shown here is derived from an EMBL/GenBank/DDBJ whole genome shotgun (WGS) entry which is preliminary data.</text>
</comment>
<name>A0A9P7KI68_9AGAR</name>
<feature type="non-terminal residue" evidence="2">
    <location>
        <position position="395"/>
    </location>
</feature>
<gene>
    <name evidence="2" type="ORF">H0H81_007010</name>
</gene>
<sequence length="395" mass="43855">MSTSGDWWIDVGIEVNSVVESCLAWRTDSHYHITKAACNLEEHVAQRITIPGSGSYARDLVSHMPAVSGCRIETSSRSRGPFQVAYLQAYTTDKSLTYRHDSGHHAKFTTALEALTGKASSFVDSLYDLYNDAAETTSSLARLEVRVPLAQAALVLLNIDEDLFCHSLVSIPREVWWGLRSLRTLVIKFVLEWQVAGRLSARSTLEGLLLTASVTWLINSMHATMDLRQASRDLIRATLPHIASTDADDDIVPFGRPANDPDADSQAETDSDADAPVGTRPRRDAMTMAAYPYGLIFLRTIRVGKDYPIPRFAYDARCHLTPKSFRFFFGVDNEDAVHDMHLAPVRVNGVSNPTRVGNRTRTPRWQDVAPEPTEVPIFSLATLGHCLDAIEREEG</sequence>
<dbReference type="EMBL" id="JABCKI010001847">
    <property type="protein sequence ID" value="KAG5648451.1"/>
    <property type="molecule type" value="Genomic_DNA"/>
</dbReference>
<evidence type="ECO:0000313" key="2">
    <source>
        <dbReference type="EMBL" id="KAG5648451.1"/>
    </source>
</evidence>
<reference evidence="2" key="2">
    <citation type="submission" date="2021-10" db="EMBL/GenBank/DDBJ databases">
        <title>Phylogenomics reveals ancestral predisposition of the termite-cultivated fungus Termitomyces towards a domesticated lifestyle.</title>
        <authorList>
            <person name="Auxier B."/>
            <person name="Grum-Grzhimaylo A."/>
            <person name="Cardenas M.E."/>
            <person name="Lodge J.D."/>
            <person name="Laessoe T."/>
            <person name="Pedersen O."/>
            <person name="Smith M.E."/>
            <person name="Kuyper T.W."/>
            <person name="Franco-Molano E.A."/>
            <person name="Baroni T.J."/>
            <person name="Aanen D.K."/>
        </authorList>
    </citation>
    <scope>NUCLEOTIDE SEQUENCE</scope>
    <source>
        <strain evidence="2">D49</strain>
    </source>
</reference>
<feature type="compositionally biased region" description="Acidic residues" evidence="1">
    <location>
        <begin position="261"/>
        <end position="273"/>
    </location>
</feature>
<dbReference type="AlphaFoldDB" id="A0A9P7KI68"/>